<comment type="caution">
    <text evidence="1">The sequence shown here is derived from an EMBL/GenBank/DDBJ whole genome shotgun (WGS) entry which is preliminary data.</text>
</comment>
<protein>
    <submittedName>
        <fullName evidence="1">Uncharacterized protein</fullName>
    </submittedName>
</protein>
<name>A0ACC2SKQ1_9FUNG</name>
<keyword evidence="2" id="KW-1185">Reference proteome</keyword>
<evidence type="ECO:0000313" key="2">
    <source>
        <dbReference type="Proteomes" id="UP001165960"/>
    </source>
</evidence>
<gene>
    <name evidence="1" type="ORF">DSO57_1005980</name>
</gene>
<organism evidence="1 2">
    <name type="scientific">Entomophthora muscae</name>
    <dbReference type="NCBI Taxonomy" id="34485"/>
    <lineage>
        <taxon>Eukaryota</taxon>
        <taxon>Fungi</taxon>
        <taxon>Fungi incertae sedis</taxon>
        <taxon>Zoopagomycota</taxon>
        <taxon>Entomophthoromycotina</taxon>
        <taxon>Entomophthoromycetes</taxon>
        <taxon>Entomophthorales</taxon>
        <taxon>Entomophthoraceae</taxon>
        <taxon>Entomophthora</taxon>
    </lineage>
</organism>
<accession>A0ACC2SKQ1</accession>
<proteinExistence type="predicted"/>
<reference evidence="1" key="1">
    <citation type="submission" date="2022-04" db="EMBL/GenBank/DDBJ databases">
        <title>Genome of the entomopathogenic fungus Entomophthora muscae.</title>
        <authorList>
            <person name="Elya C."/>
            <person name="Lovett B.R."/>
            <person name="Lee E."/>
            <person name="Macias A.M."/>
            <person name="Hajek A.E."/>
            <person name="De Bivort B.L."/>
            <person name="Kasson M.T."/>
            <person name="De Fine Licht H.H."/>
            <person name="Stajich J.E."/>
        </authorList>
    </citation>
    <scope>NUCLEOTIDE SEQUENCE</scope>
    <source>
        <strain evidence="1">Berkeley</strain>
    </source>
</reference>
<dbReference type="Proteomes" id="UP001165960">
    <property type="component" value="Unassembled WGS sequence"/>
</dbReference>
<dbReference type="EMBL" id="QTSX02004987">
    <property type="protein sequence ID" value="KAJ9062855.1"/>
    <property type="molecule type" value="Genomic_DNA"/>
</dbReference>
<sequence length="206" mass="23549">MAKSKLKLQQGLAKFQSQKTISDRNKKAEINTQPYLKKKPKTLDRYDPARLDQGKSNLKEKLNQLSEAKLKGYNKERLKHSKVLYEASDKILLLGEGNFSFSSALCKMFGNGSNVWATSYDSEDVLKQKYSDDCVNHIEFVKGCGGKVFYGIDGTKLEKHRKTFLLAHNNEVKEQEGFVQNSFGSNFRNTNEIFFDKIVINFSSLR</sequence>
<evidence type="ECO:0000313" key="1">
    <source>
        <dbReference type="EMBL" id="KAJ9062855.1"/>
    </source>
</evidence>